<evidence type="ECO:0000256" key="2">
    <source>
        <dbReference type="SAM" id="Phobius"/>
    </source>
</evidence>
<dbReference type="Gene3D" id="1.10.510.10">
    <property type="entry name" value="Transferase(Phosphotransferase) domain 1"/>
    <property type="match status" value="1"/>
</dbReference>
<proteinExistence type="predicted"/>
<dbReference type="PhylomeDB" id="A0A068UF49"/>
<dbReference type="InterPro" id="IPR045269">
    <property type="entry name" value="Atg1-like"/>
</dbReference>
<dbReference type="STRING" id="49390.A0A068UF49"/>
<evidence type="ECO:0000313" key="4">
    <source>
        <dbReference type="EMBL" id="CDP06223.1"/>
    </source>
</evidence>
<evidence type="ECO:0000259" key="3">
    <source>
        <dbReference type="PROSITE" id="PS50011"/>
    </source>
</evidence>
<feature type="region of interest" description="Disordered" evidence="1">
    <location>
        <begin position="151"/>
        <end position="170"/>
    </location>
</feature>
<accession>A0A068UF49</accession>
<sequence>MLILLVRSLEPKGHVETICCSPLYMALEIMQPQKYDAKLIVFFIIFSVSYLIYCILPFSNLLLTFLQLIQNIMRSTDLQFPRDLKDLNPHCIDLCQKLLRRNPSTRLTFEEFFNADELLNMRAQKIIHSFPLFELNPVGKIEEIAQQDLPSSLDDDSSGLDGSPSFVGMSPIKSTYGFSLDTKADRKEVSKAAEKKDLASNYGVSVIN</sequence>
<dbReference type="SUPFAM" id="SSF56112">
    <property type="entry name" value="Protein kinase-like (PK-like)"/>
    <property type="match status" value="1"/>
</dbReference>
<evidence type="ECO:0000256" key="1">
    <source>
        <dbReference type="SAM" id="MobiDB-lite"/>
    </source>
</evidence>
<dbReference type="PROSITE" id="PS50011">
    <property type="entry name" value="PROTEIN_KINASE_DOM"/>
    <property type="match status" value="1"/>
</dbReference>
<keyword evidence="2" id="KW-0812">Transmembrane</keyword>
<keyword evidence="2" id="KW-1133">Transmembrane helix</keyword>
<keyword evidence="5" id="KW-1185">Reference proteome</keyword>
<dbReference type="GO" id="GO:0005524">
    <property type="term" value="F:ATP binding"/>
    <property type="evidence" value="ECO:0007669"/>
    <property type="project" value="InterPro"/>
</dbReference>
<dbReference type="OMA" id="HVETICC"/>
<dbReference type="InParanoid" id="A0A068UF49"/>
<dbReference type="AlphaFoldDB" id="A0A068UF49"/>
<dbReference type="PANTHER" id="PTHR24348:SF68">
    <property type="entry name" value="SERINE_THREONINE-PROTEIN KINASE ATG1C"/>
    <property type="match status" value="1"/>
</dbReference>
<gene>
    <name evidence="4" type="ORF">GSCOC_T00022920001</name>
</gene>
<dbReference type="InterPro" id="IPR011009">
    <property type="entry name" value="Kinase-like_dom_sf"/>
</dbReference>
<protein>
    <recommendedName>
        <fullName evidence="3">Protein kinase domain-containing protein</fullName>
    </recommendedName>
</protein>
<dbReference type="Pfam" id="PF00069">
    <property type="entry name" value="Pkinase"/>
    <property type="match status" value="1"/>
</dbReference>
<dbReference type="EMBL" id="HG739104">
    <property type="protein sequence ID" value="CDP06223.1"/>
    <property type="molecule type" value="Genomic_DNA"/>
</dbReference>
<feature type="domain" description="Protein kinase" evidence="3">
    <location>
        <begin position="1"/>
        <end position="119"/>
    </location>
</feature>
<name>A0A068UF49_COFCA</name>
<dbReference type="GO" id="GO:0005737">
    <property type="term" value="C:cytoplasm"/>
    <property type="evidence" value="ECO:0007669"/>
    <property type="project" value="TreeGrafter"/>
</dbReference>
<evidence type="ECO:0000313" key="5">
    <source>
        <dbReference type="Proteomes" id="UP000295252"/>
    </source>
</evidence>
<dbReference type="Proteomes" id="UP000295252">
    <property type="component" value="Chromosome VIII"/>
</dbReference>
<reference evidence="5" key="1">
    <citation type="journal article" date="2014" name="Science">
        <title>The coffee genome provides insight into the convergent evolution of caffeine biosynthesis.</title>
        <authorList>
            <person name="Denoeud F."/>
            <person name="Carretero-Paulet L."/>
            <person name="Dereeper A."/>
            <person name="Droc G."/>
            <person name="Guyot R."/>
            <person name="Pietrella M."/>
            <person name="Zheng C."/>
            <person name="Alberti A."/>
            <person name="Anthony F."/>
            <person name="Aprea G."/>
            <person name="Aury J.M."/>
            <person name="Bento P."/>
            <person name="Bernard M."/>
            <person name="Bocs S."/>
            <person name="Campa C."/>
            <person name="Cenci A."/>
            <person name="Combes M.C."/>
            <person name="Crouzillat D."/>
            <person name="Da Silva C."/>
            <person name="Daddiego L."/>
            <person name="De Bellis F."/>
            <person name="Dussert S."/>
            <person name="Garsmeur O."/>
            <person name="Gayraud T."/>
            <person name="Guignon V."/>
            <person name="Jahn K."/>
            <person name="Jamilloux V."/>
            <person name="Joet T."/>
            <person name="Labadie K."/>
            <person name="Lan T."/>
            <person name="Leclercq J."/>
            <person name="Lepelley M."/>
            <person name="Leroy T."/>
            <person name="Li L.T."/>
            <person name="Librado P."/>
            <person name="Lopez L."/>
            <person name="Munoz A."/>
            <person name="Noel B."/>
            <person name="Pallavicini A."/>
            <person name="Perrotta G."/>
            <person name="Poncet V."/>
            <person name="Pot D."/>
            <person name="Priyono X."/>
            <person name="Rigoreau M."/>
            <person name="Rouard M."/>
            <person name="Rozas J."/>
            <person name="Tranchant-Dubreuil C."/>
            <person name="VanBuren R."/>
            <person name="Zhang Q."/>
            <person name="Andrade A.C."/>
            <person name="Argout X."/>
            <person name="Bertrand B."/>
            <person name="de Kochko A."/>
            <person name="Graziosi G."/>
            <person name="Henry R.J."/>
            <person name="Jayarama X."/>
            <person name="Ming R."/>
            <person name="Nagai C."/>
            <person name="Rounsley S."/>
            <person name="Sankoff D."/>
            <person name="Giuliano G."/>
            <person name="Albert V.A."/>
            <person name="Wincker P."/>
            <person name="Lashermes P."/>
        </authorList>
    </citation>
    <scope>NUCLEOTIDE SEQUENCE [LARGE SCALE GENOMIC DNA]</scope>
    <source>
        <strain evidence="5">cv. DH200-94</strain>
    </source>
</reference>
<dbReference type="GO" id="GO:0010506">
    <property type="term" value="P:regulation of autophagy"/>
    <property type="evidence" value="ECO:0007669"/>
    <property type="project" value="InterPro"/>
</dbReference>
<dbReference type="InterPro" id="IPR000719">
    <property type="entry name" value="Prot_kinase_dom"/>
</dbReference>
<dbReference type="Gramene" id="CDP06223">
    <property type="protein sequence ID" value="CDP06223"/>
    <property type="gene ID" value="GSCOC_T00022920001"/>
</dbReference>
<feature type="transmembrane region" description="Helical" evidence="2">
    <location>
        <begin position="40"/>
        <end position="66"/>
    </location>
</feature>
<organism evidence="4 5">
    <name type="scientific">Coffea canephora</name>
    <name type="common">Robusta coffee</name>
    <dbReference type="NCBI Taxonomy" id="49390"/>
    <lineage>
        <taxon>Eukaryota</taxon>
        <taxon>Viridiplantae</taxon>
        <taxon>Streptophyta</taxon>
        <taxon>Embryophyta</taxon>
        <taxon>Tracheophyta</taxon>
        <taxon>Spermatophyta</taxon>
        <taxon>Magnoliopsida</taxon>
        <taxon>eudicotyledons</taxon>
        <taxon>Gunneridae</taxon>
        <taxon>Pentapetalae</taxon>
        <taxon>asterids</taxon>
        <taxon>lamiids</taxon>
        <taxon>Gentianales</taxon>
        <taxon>Rubiaceae</taxon>
        <taxon>Ixoroideae</taxon>
        <taxon>Gardenieae complex</taxon>
        <taxon>Bertiereae - Coffeeae clade</taxon>
        <taxon>Coffeeae</taxon>
        <taxon>Coffea</taxon>
    </lineage>
</organism>
<dbReference type="GO" id="GO:0004674">
    <property type="term" value="F:protein serine/threonine kinase activity"/>
    <property type="evidence" value="ECO:0007669"/>
    <property type="project" value="InterPro"/>
</dbReference>
<dbReference type="PANTHER" id="PTHR24348">
    <property type="entry name" value="SERINE/THREONINE-PROTEIN KINASE UNC-51-RELATED"/>
    <property type="match status" value="1"/>
</dbReference>
<keyword evidence="2" id="KW-0472">Membrane</keyword>